<feature type="domain" description="RNA polymerase sigma-70 region 2" evidence="6">
    <location>
        <begin position="31"/>
        <end position="94"/>
    </location>
</feature>
<accession>A0A5M6CT70</accession>
<evidence type="ECO:0000259" key="6">
    <source>
        <dbReference type="Pfam" id="PF04542"/>
    </source>
</evidence>
<dbReference type="Pfam" id="PF04542">
    <property type="entry name" value="Sigma70_r2"/>
    <property type="match status" value="1"/>
</dbReference>
<dbReference type="GO" id="GO:0006352">
    <property type="term" value="P:DNA-templated transcription initiation"/>
    <property type="evidence" value="ECO:0007669"/>
    <property type="project" value="InterPro"/>
</dbReference>
<dbReference type="InterPro" id="IPR014284">
    <property type="entry name" value="RNA_pol_sigma-70_dom"/>
</dbReference>
<evidence type="ECO:0000256" key="2">
    <source>
        <dbReference type="ARBA" id="ARBA00023082"/>
    </source>
</evidence>
<evidence type="ECO:0000256" key="3">
    <source>
        <dbReference type="ARBA" id="ARBA00023125"/>
    </source>
</evidence>
<keyword evidence="3" id="KW-0238">DNA-binding</keyword>
<keyword evidence="1" id="KW-0805">Transcription regulation</keyword>
<dbReference type="EMBL" id="VWOX01000032">
    <property type="protein sequence ID" value="KAA5538518.1"/>
    <property type="molecule type" value="Genomic_DNA"/>
</dbReference>
<proteinExistence type="predicted"/>
<evidence type="ECO:0000313" key="8">
    <source>
        <dbReference type="Proteomes" id="UP000324479"/>
    </source>
</evidence>
<feature type="compositionally biased region" description="Polar residues" evidence="5">
    <location>
        <begin position="92"/>
        <end position="113"/>
    </location>
</feature>
<evidence type="ECO:0000313" key="7">
    <source>
        <dbReference type="EMBL" id="KAA5538518.1"/>
    </source>
</evidence>
<dbReference type="InterPro" id="IPR007627">
    <property type="entry name" value="RNA_pol_sigma70_r2"/>
</dbReference>
<dbReference type="PANTHER" id="PTHR43133:SF8">
    <property type="entry name" value="RNA POLYMERASE SIGMA FACTOR HI_1459-RELATED"/>
    <property type="match status" value="1"/>
</dbReference>
<dbReference type="PANTHER" id="PTHR43133">
    <property type="entry name" value="RNA POLYMERASE ECF-TYPE SIGMA FACTO"/>
    <property type="match status" value="1"/>
</dbReference>
<dbReference type="GO" id="GO:0003677">
    <property type="term" value="F:DNA binding"/>
    <property type="evidence" value="ECO:0007669"/>
    <property type="project" value="UniProtKB-KW"/>
</dbReference>
<dbReference type="RefSeq" id="WP_150079863.1">
    <property type="nucleotide sequence ID" value="NZ_VWOX01000032.1"/>
</dbReference>
<dbReference type="Gene3D" id="1.10.1740.10">
    <property type="match status" value="1"/>
</dbReference>
<reference evidence="7 8" key="1">
    <citation type="submission" date="2019-08" db="EMBL/GenBank/DDBJ databases">
        <authorList>
            <person name="Dhanesh K."/>
            <person name="Kumar G."/>
            <person name="Sasikala C."/>
            <person name="Venkata Ramana C."/>
        </authorList>
    </citation>
    <scope>NUCLEOTIDE SEQUENCE [LARGE SCALE GENOMIC DNA]</scope>
    <source>
        <strain evidence="7 8">JC645</strain>
    </source>
</reference>
<feature type="region of interest" description="Disordered" evidence="5">
    <location>
        <begin position="92"/>
        <end position="115"/>
    </location>
</feature>
<name>A0A5M6CT70_9BACT</name>
<protein>
    <submittedName>
        <fullName evidence="7">Sigma-70 family RNA polymerase sigma factor</fullName>
    </submittedName>
</protein>
<dbReference type="GO" id="GO:0016987">
    <property type="term" value="F:sigma factor activity"/>
    <property type="evidence" value="ECO:0007669"/>
    <property type="project" value="UniProtKB-KW"/>
</dbReference>
<gene>
    <name evidence="7" type="ORF">FYK55_27670</name>
</gene>
<sequence>MLQTPETRLSLLASLKNPHADEAWTDFDALYRPLVIRVAQAKGLQHADAEDLAQEVLMTVRRTIESFEHRGDGSFRSWLFRVTRNLVVNRLTRTSGPTGSGDSKVQKALSQQPADDDPTATLFLLEYRRARFKQAAANVKSQFALTTWQAFWLTAIEEQPVDHVARKLGKTPGAVRVARCRVIAKLRDEVAIDDDSEILLRR</sequence>
<keyword evidence="2" id="KW-0731">Sigma factor</keyword>
<dbReference type="NCBIfam" id="TIGR02937">
    <property type="entry name" value="sigma70-ECF"/>
    <property type="match status" value="1"/>
</dbReference>
<evidence type="ECO:0000256" key="1">
    <source>
        <dbReference type="ARBA" id="ARBA00023015"/>
    </source>
</evidence>
<comment type="caution">
    <text evidence="7">The sequence shown here is derived from an EMBL/GenBank/DDBJ whole genome shotgun (WGS) entry which is preliminary data.</text>
</comment>
<keyword evidence="4" id="KW-0804">Transcription</keyword>
<dbReference type="AlphaFoldDB" id="A0A5M6CT70"/>
<evidence type="ECO:0000256" key="4">
    <source>
        <dbReference type="ARBA" id="ARBA00023163"/>
    </source>
</evidence>
<dbReference type="SUPFAM" id="SSF88946">
    <property type="entry name" value="Sigma2 domain of RNA polymerase sigma factors"/>
    <property type="match status" value="1"/>
</dbReference>
<dbReference type="InterPro" id="IPR013325">
    <property type="entry name" value="RNA_pol_sigma_r2"/>
</dbReference>
<dbReference type="InterPro" id="IPR039425">
    <property type="entry name" value="RNA_pol_sigma-70-like"/>
</dbReference>
<keyword evidence="8" id="KW-1185">Reference proteome</keyword>
<dbReference type="Proteomes" id="UP000324479">
    <property type="component" value="Unassembled WGS sequence"/>
</dbReference>
<evidence type="ECO:0000256" key="5">
    <source>
        <dbReference type="SAM" id="MobiDB-lite"/>
    </source>
</evidence>
<organism evidence="7 8">
    <name type="scientific">Roseiconus nitratireducens</name>
    <dbReference type="NCBI Taxonomy" id="2605748"/>
    <lineage>
        <taxon>Bacteria</taxon>
        <taxon>Pseudomonadati</taxon>
        <taxon>Planctomycetota</taxon>
        <taxon>Planctomycetia</taxon>
        <taxon>Pirellulales</taxon>
        <taxon>Pirellulaceae</taxon>
        <taxon>Roseiconus</taxon>
    </lineage>
</organism>